<dbReference type="GO" id="GO:0008198">
    <property type="term" value="F:ferrous iron binding"/>
    <property type="evidence" value="ECO:0007669"/>
    <property type="project" value="InterPro"/>
</dbReference>
<dbReference type="InterPro" id="IPR000486">
    <property type="entry name" value="Xdiol_ring_cleave_dOase_1/2"/>
</dbReference>
<keyword evidence="6 8" id="KW-0560">Oxidoreductase</keyword>
<proteinExistence type="inferred from homology"/>
<organism evidence="10 11">
    <name type="scientific">Caballeronia udeis</name>
    <dbReference type="NCBI Taxonomy" id="1232866"/>
    <lineage>
        <taxon>Bacteria</taxon>
        <taxon>Pseudomonadati</taxon>
        <taxon>Pseudomonadota</taxon>
        <taxon>Betaproteobacteria</taxon>
        <taxon>Burkholderiales</taxon>
        <taxon>Burkholderiaceae</taxon>
        <taxon>Caballeronia</taxon>
    </lineage>
</organism>
<evidence type="ECO:0000256" key="3">
    <source>
        <dbReference type="ARBA" id="ARBA00022723"/>
    </source>
</evidence>
<comment type="similarity">
    <text evidence="2 8">Belongs to the extradiol ring-cleavage dioxygenase family.</text>
</comment>
<dbReference type="GO" id="GO:0046491">
    <property type="term" value="P:L-methylmalonyl-CoA metabolic process"/>
    <property type="evidence" value="ECO:0007669"/>
    <property type="project" value="TreeGrafter"/>
</dbReference>
<dbReference type="EMBL" id="FCOK02000093">
    <property type="protein sequence ID" value="SAL68667.1"/>
    <property type="molecule type" value="Genomic_DNA"/>
</dbReference>
<dbReference type="SUPFAM" id="SSF54593">
    <property type="entry name" value="Glyoxalase/Bleomycin resistance protein/Dihydroxybiphenyl dioxygenase"/>
    <property type="match status" value="2"/>
</dbReference>
<keyword evidence="7 8" id="KW-0408">Iron</keyword>
<name>A0A158JIG0_9BURK</name>
<evidence type="ECO:0000256" key="2">
    <source>
        <dbReference type="ARBA" id="ARBA00008784"/>
    </source>
</evidence>
<keyword evidence="3" id="KW-0479">Metal-binding</keyword>
<dbReference type="PANTHER" id="PTHR43048">
    <property type="entry name" value="METHYLMALONYL-COA EPIMERASE"/>
    <property type="match status" value="1"/>
</dbReference>
<comment type="cofactor">
    <cofactor evidence="1 8">
        <name>Fe(2+)</name>
        <dbReference type="ChEBI" id="CHEBI:29033"/>
    </cofactor>
</comment>
<dbReference type="Pfam" id="PF00903">
    <property type="entry name" value="Glyoxalase"/>
    <property type="match status" value="2"/>
</dbReference>
<evidence type="ECO:0000313" key="11">
    <source>
        <dbReference type="Proteomes" id="UP000054683"/>
    </source>
</evidence>
<evidence type="ECO:0000313" key="10">
    <source>
        <dbReference type="EMBL" id="SAL68667.1"/>
    </source>
</evidence>
<feature type="domain" description="VOC" evidence="9">
    <location>
        <begin position="14"/>
        <end position="130"/>
    </location>
</feature>
<dbReference type="PROSITE" id="PS51819">
    <property type="entry name" value="VOC"/>
    <property type="match status" value="2"/>
</dbReference>
<dbReference type="GO" id="GO:0004493">
    <property type="term" value="F:methylmalonyl-CoA epimerase activity"/>
    <property type="evidence" value="ECO:0007669"/>
    <property type="project" value="TreeGrafter"/>
</dbReference>
<dbReference type="Gene3D" id="3.10.180.10">
    <property type="entry name" value="2,3-Dihydroxybiphenyl 1,2-Dioxygenase, domain 1"/>
    <property type="match status" value="2"/>
</dbReference>
<evidence type="ECO:0000256" key="5">
    <source>
        <dbReference type="ARBA" id="ARBA00022964"/>
    </source>
</evidence>
<dbReference type="AlphaFoldDB" id="A0A158JIG0"/>
<protein>
    <submittedName>
        <fullName evidence="10">Glyoxalase/bleomycin resistance protein/dioxygenase</fullName>
    </submittedName>
</protein>
<dbReference type="GO" id="GO:0051213">
    <property type="term" value="F:dioxygenase activity"/>
    <property type="evidence" value="ECO:0007669"/>
    <property type="project" value="UniProtKB-KW"/>
</dbReference>
<dbReference type="PANTHER" id="PTHR43048:SF3">
    <property type="entry name" value="METHYLMALONYL-COA EPIMERASE, MITOCHONDRIAL"/>
    <property type="match status" value="1"/>
</dbReference>
<evidence type="ECO:0000256" key="1">
    <source>
        <dbReference type="ARBA" id="ARBA00001954"/>
    </source>
</evidence>
<feature type="domain" description="VOC" evidence="9">
    <location>
        <begin position="148"/>
        <end position="263"/>
    </location>
</feature>
<accession>A0A158JIG0</accession>
<keyword evidence="4 8" id="KW-0058">Aromatic hydrocarbons catabolism</keyword>
<dbReference type="PROSITE" id="PS00082">
    <property type="entry name" value="EXTRADIOL_DIOXYGENAS"/>
    <property type="match status" value="1"/>
</dbReference>
<evidence type="ECO:0000256" key="6">
    <source>
        <dbReference type="ARBA" id="ARBA00023002"/>
    </source>
</evidence>
<keyword evidence="5 8" id="KW-0223">Dioxygenase</keyword>
<dbReference type="InterPro" id="IPR004360">
    <property type="entry name" value="Glyas_Fos-R_dOase_dom"/>
</dbReference>
<evidence type="ECO:0000256" key="7">
    <source>
        <dbReference type="ARBA" id="ARBA00023004"/>
    </source>
</evidence>
<dbReference type="RefSeq" id="WP_062092172.1">
    <property type="nucleotide sequence ID" value="NZ_FCOK02000093.1"/>
</dbReference>
<reference evidence="10 11" key="1">
    <citation type="submission" date="2016-01" db="EMBL/GenBank/DDBJ databases">
        <authorList>
            <person name="Oliw E.H."/>
        </authorList>
    </citation>
    <scope>NUCLEOTIDE SEQUENCE [LARGE SCALE GENOMIC DNA]</scope>
    <source>
        <strain evidence="10">LMG 27134</strain>
    </source>
</reference>
<evidence type="ECO:0000259" key="9">
    <source>
        <dbReference type="PROSITE" id="PS51819"/>
    </source>
</evidence>
<dbReference type="Proteomes" id="UP000054683">
    <property type="component" value="Unassembled WGS sequence"/>
</dbReference>
<dbReference type="InterPro" id="IPR029068">
    <property type="entry name" value="Glyas_Bleomycin-R_OHBP_Dase"/>
</dbReference>
<dbReference type="OrthoDB" id="5430221at2"/>
<gene>
    <name evidence="10" type="ORF">AWB69_08072</name>
</gene>
<dbReference type="InterPro" id="IPR037523">
    <property type="entry name" value="VOC_core"/>
</dbReference>
<evidence type="ECO:0000256" key="8">
    <source>
        <dbReference type="RuleBase" id="RU000683"/>
    </source>
</evidence>
<dbReference type="InterPro" id="IPR051785">
    <property type="entry name" value="MMCE/EMCE_epimerase"/>
</dbReference>
<sequence length="326" mass="35573">MNQNSGGVAPQYDRLAYVALNVTDLAASRHFYEHEVGLQFSGKGPLGELYLRCGYAHHCMVLYTAAKPGLKRIAFEMADSVALRDLRDRVQGRGLATHEVQQEHYVAKAADGAFQIVEPVTGVTLEFFSGMEAFGGQPFVPTVAKIQRLGHIGIRSPDIKSTAEFFMSVLGFALSDFVDSKAYFLRCPPNPFHHSMALGHGAEAGLHHINFMVSEIDDVGRGIARFTKESIPIVHGPGRHPPSGSVFLYFLDPDGMTVEYSYGMEEFPPGMDARKPRMLAPVPESIDYWGSMLDKRKGIAGEIEPADFHADAEDVPASASVSQNGG</sequence>
<evidence type="ECO:0000256" key="4">
    <source>
        <dbReference type="ARBA" id="ARBA00022797"/>
    </source>
</evidence>